<dbReference type="PROSITE" id="PS51192">
    <property type="entry name" value="HELICASE_ATP_BIND_1"/>
    <property type="match status" value="1"/>
</dbReference>
<dbReference type="InterPro" id="IPR014001">
    <property type="entry name" value="Helicase_ATP-bd"/>
</dbReference>
<evidence type="ECO:0008006" key="9">
    <source>
        <dbReference type="Google" id="ProtNLM"/>
    </source>
</evidence>
<name>A0A2K1L9L3_PHYPA</name>
<dbReference type="SMART" id="SM00490">
    <property type="entry name" value="HELICc"/>
    <property type="match status" value="1"/>
</dbReference>
<keyword evidence="8" id="KW-1185">Reference proteome</keyword>
<dbReference type="Gene3D" id="3.40.50.300">
    <property type="entry name" value="P-loop containing nucleotide triphosphate hydrolases"/>
    <property type="match status" value="2"/>
</dbReference>
<dbReference type="Pfam" id="PF21099">
    <property type="entry name" value="POLQ_helical"/>
    <property type="match status" value="1"/>
</dbReference>
<dbReference type="GO" id="GO:0005524">
    <property type="term" value="F:ATP binding"/>
    <property type="evidence" value="ECO:0007669"/>
    <property type="project" value="UniProtKB-KW"/>
</dbReference>
<dbReference type="FunFam" id="3.40.50.300:FF:001000">
    <property type="entry name" value="Helicase and polymerase-containing protein TEBICHI"/>
    <property type="match status" value="1"/>
</dbReference>
<dbReference type="CDD" id="cd18026">
    <property type="entry name" value="DEXHc_POLQ-like"/>
    <property type="match status" value="1"/>
</dbReference>
<reference evidence="6 8" key="1">
    <citation type="journal article" date="2008" name="Science">
        <title>The Physcomitrella genome reveals evolutionary insights into the conquest of land by plants.</title>
        <authorList>
            <person name="Rensing S."/>
            <person name="Lang D."/>
            <person name="Zimmer A."/>
            <person name="Terry A."/>
            <person name="Salamov A."/>
            <person name="Shapiro H."/>
            <person name="Nishiyama T."/>
            <person name="Perroud P.-F."/>
            <person name="Lindquist E."/>
            <person name="Kamisugi Y."/>
            <person name="Tanahashi T."/>
            <person name="Sakakibara K."/>
            <person name="Fujita T."/>
            <person name="Oishi K."/>
            <person name="Shin-I T."/>
            <person name="Kuroki Y."/>
            <person name="Toyoda A."/>
            <person name="Suzuki Y."/>
            <person name="Hashimoto A."/>
            <person name="Yamaguchi K."/>
            <person name="Sugano A."/>
            <person name="Kohara Y."/>
            <person name="Fujiyama A."/>
            <person name="Anterola A."/>
            <person name="Aoki S."/>
            <person name="Ashton N."/>
            <person name="Barbazuk W.B."/>
            <person name="Barker E."/>
            <person name="Bennetzen J."/>
            <person name="Bezanilla M."/>
            <person name="Blankenship R."/>
            <person name="Cho S.H."/>
            <person name="Dutcher S."/>
            <person name="Estelle M."/>
            <person name="Fawcett J.A."/>
            <person name="Gundlach H."/>
            <person name="Hanada K."/>
            <person name="Heyl A."/>
            <person name="Hicks K.A."/>
            <person name="Hugh J."/>
            <person name="Lohr M."/>
            <person name="Mayer K."/>
            <person name="Melkozernov A."/>
            <person name="Murata T."/>
            <person name="Nelson D."/>
            <person name="Pils B."/>
            <person name="Prigge M."/>
            <person name="Reiss B."/>
            <person name="Renner T."/>
            <person name="Rombauts S."/>
            <person name="Rushton P."/>
            <person name="Sanderfoot A."/>
            <person name="Schween G."/>
            <person name="Shiu S.-H."/>
            <person name="Stueber K."/>
            <person name="Theodoulou F.L."/>
            <person name="Tu H."/>
            <person name="Van de Peer Y."/>
            <person name="Verrier P.J."/>
            <person name="Waters E."/>
            <person name="Wood A."/>
            <person name="Yang L."/>
            <person name="Cove D."/>
            <person name="Cuming A."/>
            <person name="Hasebe M."/>
            <person name="Lucas S."/>
            <person name="Mishler D.B."/>
            <person name="Reski R."/>
            <person name="Grigoriev I."/>
            <person name="Quatrano R.S."/>
            <person name="Boore J.L."/>
        </authorList>
    </citation>
    <scope>NUCLEOTIDE SEQUENCE [LARGE SCALE GENOMIC DNA]</scope>
    <source>
        <strain evidence="7 8">cv. Gransden 2004</strain>
    </source>
</reference>
<organism evidence="6">
    <name type="scientific">Physcomitrium patens</name>
    <name type="common">Spreading-leaved earth moss</name>
    <name type="synonym">Physcomitrella patens</name>
    <dbReference type="NCBI Taxonomy" id="3218"/>
    <lineage>
        <taxon>Eukaryota</taxon>
        <taxon>Viridiplantae</taxon>
        <taxon>Streptophyta</taxon>
        <taxon>Embryophyta</taxon>
        <taxon>Bryophyta</taxon>
        <taxon>Bryophytina</taxon>
        <taxon>Bryopsida</taxon>
        <taxon>Funariidae</taxon>
        <taxon>Funariales</taxon>
        <taxon>Funariaceae</taxon>
        <taxon>Physcomitrium</taxon>
    </lineage>
</organism>
<dbReference type="Gene3D" id="1.10.3380.20">
    <property type="match status" value="1"/>
</dbReference>
<evidence type="ECO:0000259" key="5">
    <source>
        <dbReference type="PROSITE" id="PS51194"/>
    </source>
</evidence>
<dbReference type="GO" id="GO:0006261">
    <property type="term" value="P:DNA-templated DNA replication"/>
    <property type="evidence" value="ECO:0007669"/>
    <property type="project" value="InterPro"/>
</dbReference>
<dbReference type="CDD" id="cd18795">
    <property type="entry name" value="SF2_C_Ski2"/>
    <property type="match status" value="1"/>
</dbReference>
<dbReference type="PANTHER" id="PTHR10133">
    <property type="entry name" value="DNA POLYMERASE I"/>
    <property type="match status" value="1"/>
</dbReference>
<dbReference type="InterPro" id="IPR048960">
    <property type="entry name" value="POLQ-like_helical"/>
</dbReference>
<dbReference type="GeneID" id="112284521"/>
<evidence type="ECO:0000313" key="7">
    <source>
        <dbReference type="EnsemblPlants" id="Pp3c1_24760V3.1"/>
    </source>
</evidence>
<reference evidence="6 8" key="2">
    <citation type="journal article" date="2018" name="Plant J.">
        <title>The Physcomitrella patens chromosome-scale assembly reveals moss genome structure and evolution.</title>
        <authorList>
            <person name="Lang D."/>
            <person name="Ullrich K.K."/>
            <person name="Murat F."/>
            <person name="Fuchs J."/>
            <person name="Jenkins J."/>
            <person name="Haas F.B."/>
            <person name="Piednoel M."/>
            <person name="Gundlach H."/>
            <person name="Van Bel M."/>
            <person name="Meyberg R."/>
            <person name="Vives C."/>
            <person name="Morata J."/>
            <person name="Symeonidi A."/>
            <person name="Hiss M."/>
            <person name="Muchero W."/>
            <person name="Kamisugi Y."/>
            <person name="Saleh O."/>
            <person name="Blanc G."/>
            <person name="Decker E.L."/>
            <person name="van Gessel N."/>
            <person name="Grimwood J."/>
            <person name="Hayes R.D."/>
            <person name="Graham S.W."/>
            <person name="Gunter L.E."/>
            <person name="McDaniel S.F."/>
            <person name="Hoernstein S.N.W."/>
            <person name="Larsson A."/>
            <person name="Li F.W."/>
            <person name="Perroud P.F."/>
            <person name="Phillips J."/>
            <person name="Ranjan P."/>
            <person name="Rokshar D.S."/>
            <person name="Rothfels C.J."/>
            <person name="Schneider L."/>
            <person name="Shu S."/>
            <person name="Stevenson D.W."/>
            <person name="Thummler F."/>
            <person name="Tillich M."/>
            <person name="Villarreal Aguilar J.C."/>
            <person name="Widiez T."/>
            <person name="Wong G.K."/>
            <person name="Wymore A."/>
            <person name="Zhang Y."/>
            <person name="Zimmer A.D."/>
            <person name="Quatrano R.S."/>
            <person name="Mayer K.F.X."/>
            <person name="Goodstein D."/>
            <person name="Casacuberta J.M."/>
            <person name="Vandepoele K."/>
            <person name="Reski R."/>
            <person name="Cuming A.C."/>
            <person name="Tuskan G.A."/>
            <person name="Maumus F."/>
            <person name="Salse J."/>
            <person name="Schmutz J."/>
            <person name="Rensing S.A."/>
        </authorList>
    </citation>
    <scope>NUCLEOTIDE SEQUENCE [LARGE SCALE GENOMIC DNA]</scope>
    <source>
        <strain evidence="7 8">cv. Gransden 2004</strain>
    </source>
</reference>
<protein>
    <recommendedName>
        <fullName evidence="9">DNA-directed DNA polymerase</fullName>
    </recommendedName>
</protein>
<dbReference type="Pfam" id="PF00270">
    <property type="entry name" value="DEAD"/>
    <property type="match status" value="1"/>
</dbReference>
<dbReference type="STRING" id="3218.A0A2K1L9L3"/>
<dbReference type="PaxDb" id="3218-PP1S59_78V6.1"/>
<reference evidence="7" key="3">
    <citation type="submission" date="2020-12" db="UniProtKB">
        <authorList>
            <consortium name="EnsemblPlants"/>
        </authorList>
    </citation>
    <scope>IDENTIFICATION</scope>
</reference>
<dbReference type="GO" id="GO:0003887">
    <property type="term" value="F:DNA-directed DNA polymerase activity"/>
    <property type="evidence" value="ECO:0007669"/>
    <property type="project" value="InterPro"/>
</dbReference>
<dbReference type="GO" id="GO:0003676">
    <property type="term" value="F:nucleic acid binding"/>
    <property type="evidence" value="ECO:0007669"/>
    <property type="project" value="InterPro"/>
</dbReference>
<dbReference type="OrthoDB" id="2320933at2759"/>
<evidence type="ECO:0000313" key="6">
    <source>
        <dbReference type="EMBL" id="PNR62704.1"/>
    </source>
</evidence>
<dbReference type="RefSeq" id="XP_024380168.1">
    <property type="nucleotide sequence ID" value="XM_024524400.2"/>
</dbReference>
<dbReference type="InterPro" id="IPR057220">
    <property type="entry name" value="DUF7898"/>
</dbReference>
<dbReference type="SUPFAM" id="SSF52540">
    <property type="entry name" value="P-loop containing nucleoside triphosphate hydrolases"/>
    <property type="match status" value="1"/>
</dbReference>
<dbReference type="EnsemblPlants" id="Pp3c1_24760V3.1">
    <property type="protein sequence ID" value="Pp3c1_24760V3.1"/>
    <property type="gene ID" value="Pp3c1_24760"/>
</dbReference>
<evidence type="ECO:0000256" key="3">
    <source>
        <dbReference type="SAM" id="MobiDB-lite"/>
    </source>
</evidence>
<keyword evidence="1" id="KW-0547">Nucleotide-binding</keyword>
<evidence type="ECO:0000313" key="8">
    <source>
        <dbReference type="Proteomes" id="UP000006727"/>
    </source>
</evidence>
<dbReference type="FunFam" id="3.40.50.300:FF:000968">
    <property type="entry name" value="Helicase and polymerase-containing protein TEBICHI"/>
    <property type="match status" value="1"/>
</dbReference>
<proteinExistence type="predicted"/>
<evidence type="ECO:0000256" key="2">
    <source>
        <dbReference type="ARBA" id="ARBA00022840"/>
    </source>
</evidence>
<dbReference type="FunFam" id="1.10.3380.20:FF:000003">
    <property type="entry name" value="Helicase and polymerase-containing protein TEBICHI"/>
    <property type="match status" value="1"/>
</dbReference>
<dbReference type="Pfam" id="PF00271">
    <property type="entry name" value="Helicase_C"/>
    <property type="match status" value="1"/>
</dbReference>
<dbReference type="Gramene" id="Pp3c1_24760V3.1">
    <property type="protein sequence ID" value="Pp3c1_24760V3.1"/>
    <property type="gene ID" value="Pp3c1_24760"/>
</dbReference>
<dbReference type="SMART" id="SM00487">
    <property type="entry name" value="DEXDc"/>
    <property type="match status" value="1"/>
</dbReference>
<feature type="region of interest" description="Disordered" evidence="3">
    <location>
        <begin position="74"/>
        <end position="94"/>
    </location>
</feature>
<dbReference type="Pfam" id="PF20470">
    <property type="entry name" value="HTH_61"/>
    <property type="match status" value="1"/>
</dbReference>
<accession>A0A2K1L9L3</accession>
<dbReference type="InterPro" id="IPR002298">
    <property type="entry name" value="DNA_polymerase_A"/>
</dbReference>
<dbReference type="EnsemblPlants" id="Pp3c1_24760V3.2">
    <property type="protein sequence ID" value="Pp3c1_24760V3.2"/>
    <property type="gene ID" value="Pp3c1_24760"/>
</dbReference>
<dbReference type="KEGG" id="ppp:112284521"/>
<dbReference type="SUPFAM" id="SSF158702">
    <property type="entry name" value="Sec63 N-terminal domain-like"/>
    <property type="match status" value="1"/>
</dbReference>
<keyword evidence="2" id="KW-0067">ATP-binding</keyword>
<dbReference type="Proteomes" id="UP000006727">
    <property type="component" value="Chromosome 1"/>
</dbReference>
<sequence length="1496" mass="164826">MQKPSKRLDQTYPSRKVMSNGFLASQKLDIQSPEIEKENHEEGSTHHNGISDVYLATRGNTRIGLKATRKEFAGNSRVPSLTKGGDSNERSATDSWLNRCRPGVSQFVPTRGIGPGLKGNKSCESIRAETAGGPITDTFYHQVFDDALIDESAEKRVILDEDFRDSKKQKLDSNSEDAFVACTPLKDITNSRTGSMCSSDQQRDQRITVSQRSFWINDHELCATGLPCDVTRDQTAEEVQFMEEKQCISGRWQDVDCMLIEKKVDAARHLGLSGMPSKKDGEIEAQRSYEEFQNRGNTPTFEVVAMEGVFDPLEPMSPQGQRIQTPGEVDTGTFKSDVHLNVIPDSPADEGCPCWTPSPGSCKILEDQPSGVSKPGEWQSNGLSFSPGDAFWDEAFEAVNGILVPNSSRQPPENSSPVRQISLGMVKDMGLMKVNGRFDSQVLKTKEVEQLIEDVRQSILEEENAGKSVLASEHGAEIDNSNDLTRNDEFGGFPLPVRELRLRHQENLPNGNTEELVIKEVHDFSHVIASRSNPLSQMPLSLKDGFSKIKDQSEAYGVRDTSLTRIQEQADSNVFTNDSSLSKSKVNPTPSLLATVPRLQSVESLAEVDQFTHSSSGVPSTSYESLSAFPKGVAIERENENFVVSKLKTLYKSELCKWLPPELCSFFAKKGLTKLYQWQVECLQTDGVLDGRNLVYCASTSAGKSLVAELLMLRRVLSTGKKALLVLPYVTLCSEKANHLQALLQPLGKQVRGFYGTQGGSSLPQDTSVAVCTIEKANSLVNKLLEEGRLSEISMIVIDELHMVGDKDRGYLLELLLTKLRYAAGCGDLTSDFSAEGWTNSNIKWSTELQIVGMSATMPNVSEVAKWLQAALYQTEFRPIPLEEFMKVGNTIFDKSMEIVRMIRDDADLGGKDPDHIIELCHEVVSEGHSVLVFCSSRKGCETSARHIAKHLPPFSVIKKNSDGPEDGNAAVEELRRCSAGLDPVLADTVPAGVAYHHAGLTAEEKDVIETCFKSGVVRVLVATSTLAAGVNLPARRVIFRQPKIGRDFVDTTRYRQMAGRAGRAGIDTKGESILICKPEEAKRIMEMMKQDCKALQSCLADDKNGMMRALLEVVASGMVKTAADVQRYVRCTLLNATQPFEEVVKAAQDSLRWLCHKHLVEWDKNAEIYNITPLGRAAFSSSLSPEESLVVFEDLAKAREGFVLASDLHLIYEVTPTYVDLEPDWGVFYQRYMELSPIDQAVGSRVGVLEAFLLRMAHGAPILQHRTGVRSRGGKDVKGKVSPLAQKSRWKSPNGAQLPVDQLLRICKRFHVALILSYLVQEVPMMEICERFKVQKGVVQGLQESAGRFAGMVAAFCERLGWSDMGTLVDKFQKRVSFGVKSEIVELTEIPFVKAARARALFKAGLKSIHAVAEATVDELVNALFCNSSWNSQDDNGPQWSLVGVARKIKHGARQIALERAEESRAAAFSACQALGVQVNAGLALPLVGAINDEA</sequence>
<dbReference type="InterPro" id="IPR027417">
    <property type="entry name" value="P-loop_NTPase"/>
</dbReference>
<dbReference type="Gramene" id="Pp3c1_24760V3.2">
    <property type="protein sequence ID" value="Pp3c1_24760V3.2"/>
    <property type="gene ID" value="Pp3c1_24760"/>
</dbReference>
<dbReference type="Gramene" id="Pp3c1_24760V3.3">
    <property type="protein sequence ID" value="Pp3c1_24760V3.3"/>
    <property type="gene ID" value="Pp3c1_24760"/>
</dbReference>
<feature type="region of interest" description="Disordered" evidence="3">
    <location>
        <begin position="1"/>
        <end position="48"/>
    </location>
</feature>
<evidence type="ECO:0000259" key="4">
    <source>
        <dbReference type="PROSITE" id="PS51192"/>
    </source>
</evidence>
<dbReference type="Pfam" id="PF25453">
    <property type="entry name" value="DUF7898"/>
    <property type="match status" value="1"/>
</dbReference>
<gene>
    <name evidence="7" type="primary">LOC112284521</name>
    <name evidence="6" type="ORF">PHYPA_001128</name>
</gene>
<dbReference type="EMBL" id="ABEU02000001">
    <property type="protein sequence ID" value="PNR62704.1"/>
    <property type="molecule type" value="Genomic_DNA"/>
</dbReference>
<evidence type="ECO:0000256" key="1">
    <source>
        <dbReference type="ARBA" id="ARBA00022741"/>
    </source>
</evidence>
<dbReference type="PANTHER" id="PTHR10133:SF62">
    <property type="entry name" value="DNA POLYMERASE THETA"/>
    <property type="match status" value="1"/>
</dbReference>
<feature type="domain" description="Helicase ATP-binding" evidence="4">
    <location>
        <begin position="685"/>
        <end position="876"/>
    </location>
</feature>
<dbReference type="InterPro" id="IPR046931">
    <property type="entry name" value="HTH_61"/>
</dbReference>
<feature type="compositionally biased region" description="Basic and acidic residues" evidence="3">
    <location>
        <begin position="34"/>
        <end position="45"/>
    </location>
</feature>
<dbReference type="PROSITE" id="PS51194">
    <property type="entry name" value="HELICASE_CTER"/>
    <property type="match status" value="1"/>
</dbReference>
<dbReference type="InterPro" id="IPR011545">
    <property type="entry name" value="DEAD/DEAH_box_helicase_dom"/>
</dbReference>
<feature type="domain" description="Helicase C-terminal" evidence="5">
    <location>
        <begin position="916"/>
        <end position="1112"/>
    </location>
</feature>
<dbReference type="EnsemblPlants" id="Pp3c1_24760V3.3">
    <property type="protein sequence ID" value="Pp3c1_24760V3.3"/>
    <property type="gene ID" value="Pp3c1_24760"/>
</dbReference>
<dbReference type="InterPro" id="IPR001650">
    <property type="entry name" value="Helicase_C-like"/>
</dbReference>